<dbReference type="InterPro" id="IPR026906">
    <property type="entry name" value="LRR_5"/>
</dbReference>
<proteinExistence type="predicted"/>
<dbReference type="PANTHER" id="PTHR45661:SF3">
    <property type="entry name" value="IG-LIKE DOMAIN-CONTAINING PROTEIN"/>
    <property type="match status" value="1"/>
</dbReference>
<dbReference type="PANTHER" id="PTHR45661">
    <property type="entry name" value="SURFACE ANTIGEN"/>
    <property type="match status" value="1"/>
</dbReference>
<dbReference type="Proteomes" id="UP001054902">
    <property type="component" value="Unassembled WGS sequence"/>
</dbReference>
<accession>A0AAD3D329</accession>
<reference evidence="1 2" key="1">
    <citation type="journal article" date="2021" name="Sci. Rep.">
        <title>The genome of the diatom Chaetoceros tenuissimus carries an ancient integrated fragment of an extant virus.</title>
        <authorList>
            <person name="Hongo Y."/>
            <person name="Kimura K."/>
            <person name="Takaki Y."/>
            <person name="Yoshida Y."/>
            <person name="Baba S."/>
            <person name="Kobayashi G."/>
            <person name="Nagasaki K."/>
            <person name="Hano T."/>
            <person name="Tomaru Y."/>
        </authorList>
    </citation>
    <scope>NUCLEOTIDE SEQUENCE [LARGE SCALE GENOMIC DNA]</scope>
    <source>
        <strain evidence="1 2">NIES-3715</strain>
    </source>
</reference>
<dbReference type="AlphaFoldDB" id="A0AAD3D329"/>
<name>A0AAD3D329_9STRA</name>
<gene>
    <name evidence="1" type="ORF">CTEN210_13428</name>
</gene>
<dbReference type="EMBL" id="BLLK01000057">
    <property type="protein sequence ID" value="GFH56952.1"/>
    <property type="molecule type" value="Genomic_DNA"/>
</dbReference>
<protein>
    <recommendedName>
        <fullName evidence="3">Leucine-rich repeat domain-containing protein</fullName>
    </recommendedName>
</protein>
<organism evidence="1 2">
    <name type="scientific">Chaetoceros tenuissimus</name>
    <dbReference type="NCBI Taxonomy" id="426638"/>
    <lineage>
        <taxon>Eukaryota</taxon>
        <taxon>Sar</taxon>
        <taxon>Stramenopiles</taxon>
        <taxon>Ochrophyta</taxon>
        <taxon>Bacillariophyta</taxon>
        <taxon>Coscinodiscophyceae</taxon>
        <taxon>Chaetocerotophycidae</taxon>
        <taxon>Chaetocerotales</taxon>
        <taxon>Chaetocerotaceae</taxon>
        <taxon>Chaetoceros</taxon>
    </lineage>
</organism>
<dbReference type="Pfam" id="PF13306">
    <property type="entry name" value="LRR_5"/>
    <property type="match status" value="1"/>
</dbReference>
<sequence length="274" mass="31342">MRLQRDFTNKEWKEIGEKYKDGGVHMYKGKRTFFYNGEKLLKENEGPLIYNYKERDSWEVMIVLPGVEVIHYHTFDACENIKTVIMADTVKRIEEGAFEGCYSLEFVKLSRNLEYIGDMAFHWCKSLTSIFIPPSCREIGSGAFCGCHQLLIIGMSLHTELGEFVFQNTAVLKNSSISIDKDGFYEGNDDERVIRWVKSINDEDVYALHHACSSINPLGDIIHDLVKQQGIKAMRIPNAIGVTPSQYLEANTFADISEKDIINRYILDSMGEVI</sequence>
<dbReference type="SUPFAM" id="SSF52058">
    <property type="entry name" value="L domain-like"/>
    <property type="match status" value="1"/>
</dbReference>
<dbReference type="InterPro" id="IPR053139">
    <property type="entry name" value="Surface_bspA-like"/>
</dbReference>
<comment type="caution">
    <text evidence="1">The sequence shown here is derived from an EMBL/GenBank/DDBJ whole genome shotgun (WGS) entry which is preliminary data.</text>
</comment>
<dbReference type="Gene3D" id="3.80.10.10">
    <property type="entry name" value="Ribonuclease Inhibitor"/>
    <property type="match status" value="1"/>
</dbReference>
<dbReference type="InterPro" id="IPR032675">
    <property type="entry name" value="LRR_dom_sf"/>
</dbReference>
<evidence type="ECO:0000313" key="2">
    <source>
        <dbReference type="Proteomes" id="UP001054902"/>
    </source>
</evidence>
<keyword evidence="2" id="KW-1185">Reference proteome</keyword>
<evidence type="ECO:0008006" key="3">
    <source>
        <dbReference type="Google" id="ProtNLM"/>
    </source>
</evidence>
<evidence type="ECO:0000313" key="1">
    <source>
        <dbReference type="EMBL" id="GFH56952.1"/>
    </source>
</evidence>